<organism evidence="2 3">
    <name type="scientific">Reticulibacter mediterranei</name>
    <dbReference type="NCBI Taxonomy" id="2778369"/>
    <lineage>
        <taxon>Bacteria</taxon>
        <taxon>Bacillati</taxon>
        <taxon>Chloroflexota</taxon>
        <taxon>Ktedonobacteria</taxon>
        <taxon>Ktedonobacterales</taxon>
        <taxon>Reticulibacteraceae</taxon>
        <taxon>Reticulibacter</taxon>
    </lineage>
</organism>
<dbReference type="Gene3D" id="3.40.190.10">
    <property type="entry name" value="Periplasmic binding protein-like II"/>
    <property type="match status" value="2"/>
</dbReference>
<dbReference type="Pfam" id="PF13416">
    <property type="entry name" value="SBP_bac_8"/>
    <property type="match status" value="1"/>
</dbReference>
<dbReference type="AlphaFoldDB" id="A0A8J3IRE3"/>
<dbReference type="Proteomes" id="UP000597444">
    <property type="component" value="Unassembled WGS sequence"/>
</dbReference>
<dbReference type="PANTHER" id="PTHR42779">
    <property type="entry name" value="PROTEIN YNJB"/>
    <property type="match status" value="1"/>
</dbReference>
<dbReference type="EMBL" id="BNJK01000001">
    <property type="protein sequence ID" value="GHO97198.1"/>
    <property type="molecule type" value="Genomic_DNA"/>
</dbReference>
<dbReference type="PANTHER" id="PTHR42779:SF1">
    <property type="entry name" value="PROTEIN YNJB"/>
    <property type="match status" value="1"/>
</dbReference>
<keyword evidence="1" id="KW-0732">Signal</keyword>
<evidence type="ECO:0000313" key="2">
    <source>
        <dbReference type="EMBL" id="GHO97198.1"/>
    </source>
</evidence>
<protein>
    <submittedName>
        <fullName evidence="2">ABC transporter substrate-binding protein</fullName>
    </submittedName>
</protein>
<dbReference type="RefSeq" id="WP_220207776.1">
    <property type="nucleotide sequence ID" value="NZ_BNJK01000001.1"/>
</dbReference>
<feature type="chain" id="PRO_5035191440" evidence="1">
    <location>
        <begin position="21"/>
        <end position="380"/>
    </location>
</feature>
<accession>A0A8J3IRE3</accession>
<dbReference type="PROSITE" id="PS51257">
    <property type="entry name" value="PROKAR_LIPOPROTEIN"/>
    <property type="match status" value="1"/>
</dbReference>
<feature type="signal peptide" evidence="1">
    <location>
        <begin position="1"/>
        <end position="20"/>
    </location>
</feature>
<dbReference type="InterPro" id="IPR006059">
    <property type="entry name" value="SBP"/>
</dbReference>
<evidence type="ECO:0000313" key="3">
    <source>
        <dbReference type="Proteomes" id="UP000597444"/>
    </source>
</evidence>
<gene>
    <name evidence="2" type="ORF">KSF_072460</name>
</gene>
<evidence type="ECO:0000256" key="1">
    <source>
        <dbReference type="SAM" id="SignalP"/>
    </source>
</evidence>
<name>A0A8J3IRE3_9CHLR</name>
<sequence length="380" mass="40900">MRRIFSALAIFTLLALLALTGCGGSTTTGSTGVTTITLYSSGDVNVKNLWQNTLIPEFKKTHKDIDIKLVFSEHGTNDTATFARLSAAVSANKDAGMDLIESGTVVSQAAQAKLLVPLTTKEVPLLNRVDDALLKQVSSFAVPYRASSVVLAYNSQSINEPPKTLNDVLAWIKANPGKFTYNSPDTGGSGSAFVQAVITANLPADARANFISGAEYNASLESQWKPGLDQLKSLKSSIYRNGFYPNGNTAVLQLLANGSIQMAPVWSDQALTSLQQHQLPDSIKLIQLDPPFEGGPSFIGIPRTSTHIPQAETFLNWLLGSEIQAKVIDVMHGYPGVQWSYVPEEVQKQYASIAHAYATGFASKFSADMNKQWQTQVAGG</sequence>
<comment type="caution">
    <text evidence="2">The sequence shown here is derived from an EMBL/GenBank/DDBJ whole genome shotgun (WGS) entry which is preliminary data.</text>
</comment>
<proteinExistence type="predicted"/>
<reference evidence="2" key="1">
    <citation type="submission" date="2020-10" db="EMBL/GenBank/DDBJ databases">
        <title>Taxonomic study of unclassified bacteria belonging to the class Ktedonobacteria.</title>
        <authorList>
            <person name="Yabe S."/>
            <person name="Wang C.M."/>
            <person name="Zheng Y."/>
            <person name="Sakai Y."/>
            <person name="Cavaletti L."/>
            <person name="Monciardini P."/>
            <person name="Donadio S."/>
        </authorList>
    </citation>
    <scope>NUCLEOTIDE SEQUENCE</scope>
    <source>
        <strain evidence="2">ID150040</strain>
    </source>
</reference>
<dbReference type="SUPFAM" id="SSF53850">
    <property type="entry name" value="Periplasmic binding protein-like II"/>
    <property type="match status" value="1"/>
</dbReference>
<keyword evidence="3" id="KW-1185">Reference proteome</keyword>